<reference evidence="2" key="1">
    <citation type="journal article" date="2013" name="Nat. Genet.">
        <title>The duck genome and transcriptome provide insight into an avian influenza virus reservoir species.</title>
        <authorList>
            <person name="Huang Y."/>
            <person name="Li Y."/>
            <person name="Burt D.W."/>
            <person name="Chen H."/>
            <person name="Zhang Y."/>
            <person name="Qian W."/>
            <person name="Kim H."/>
            <person name="Gan S."/>
            <person name="Zhao Y."/>
            <person name="Li J."/>
            <person name="Yi K."/>
            <person name="Feng H."/>
            <person name="Zhu P."/>
            <person name="Li B."/>
            <person name="Liu Q."/>
            <person name="Fairley S."/>
            <person name="Magor K.E."/>
            <person name="Du Z."/>
            <person name="Hu X."/>
            <person name="Goodman L."/>
            <person name="Tafer H."/>
            <person name="Vignal A."/>
            <person name="Lee T."/>
            <person name="Kim K.W."/>
            <person name="Sheng Z."/>
            <person name="An Y."/>
            <person name="Searle S."/>
            <person name="Herrero J."/>
            <person name="Groenen M.A."/>
            <person name="Crooijmans R.P."/>
            <person name="Faraut T."/>
            <person name="Cai Q."/>
            <person name="Webster R.G."/>
            <person name="Aldridge J.R."/>
            <person name="Warren W.C."/>
            <person name="Bartschat S."/>
            <person name="Kehr S."/>
            <person name="Marz M."/>
            <person name="Stadler P.F."/>
            <person name="Smith J."/>
            <person name="Kraus R.H."/>
            <person name="Zhao Y."/>
            <person name="Ren L."/>
            <person name="Fei J."/>
            <person name="Morisson M."/>
            <person name="Kaiser P."/>
            <person name="Griffin D.K."/>
            <person name="Rao M."/>
            <person name="Pitel F."/>
            <person name="Wang J."/>
            <person name="Li N."/>
        </authorList>
    </citation>
    <scope>NUCLEOTIDE SEQUENCE [LARGE SCALE GENOMIC DNA]</scope>
</reference>
<evidence type="ECO:0000313" key="1">
    <source>
        <dbReference type="EMBL" id="EOB08489.1"/>
    </source>
</evidence>
<dbReference type="Proteomes" id="UP000296049">
    <property type="component" value="Unassembled WGS sequence"/>
</dbReference>
<evidence type="ECO:0000313" key="2">
    <source>
        <dbReference type="Proteomes" id="UP000296049"/>
    </source>
</evidence>
<proteinExistence type="predicted"/>
<gene>
    <name evidence="1" type="ORF">Anapl_04430</name>
</gene>
<dbReference type="EMBL" id="KB742443">
    <property type="protein sequence ID" value="EOB08489.1"/>
    <property type="molecule type" value="Genomic_DNA"/>
</dbReference>
<dbReference type="AlphaFoldDB" id="R0LRY4"/>
<keyword evidence="2" id="KW-1185">Reference proteome</keyword>
<name>R0LRY4_ANAPL</name>
<organism evidence="1 2">
    <name type="scientific">Anas platyrhynchos</name>
    <name type="common">Mallard</name>
    <name type="synonym">Anas boschas</name>
    <dbReference type="NCBI Taxonomy" id="8839"/>
    <lineage>
        <taxon>Eukaryota</taxon>
        <taxon>Metazoa</taxon>
        <taxon>Chordata</taxon>
        <taxon>Craniata</taxon>
        <taxon>Vertebrata</taxon>
        <taxon>Euteleostomi</taxon>
        <taxon>Archelosauria</taxon>
        <taxon>Archosauria</taxon>
        <taxon>Dinosauria</taxon>
        <taxon>Saurischia</taxon>
        <taxon>Theropoda</taxon>
        <taxon>Coelurosauria</taxon>
        <taxon>Aves</taxon>
        <taxon>Neognathae</taxon>
        <taxon>Galloanserae</taxon>
        <taxon>Anseriformes</taxon>
        <taxon>Anatidae</taxon>
        <taxon>Anatinae</taxon>
        <taxon>Anas</taxon>
    </lineage>
</organism>
<protein>
    <submittedName>
        <fullName evidence="1">Uncharacterized protein</fullName>
    </submittedName>
</protein>
<sequence length="182" mass="19736">MTLSSGRYSSGKFTAGSRVCVMTLLSACKLAELNDIQEGLNISIKEAVLDVQGSLSFDVSFSISAETMIIKLTYYKAALILAWFVINLCSKWVEVDLVCTSQSGFNLTCYGKLWQKYVPVPVTREVLRSGAAPVPPGATLLLAGVVGQALAARPCPAVPMGYPHQYQPPWHHDNVGAAYFFL</sequence>
<accession>R0LRY4</accession>